<dbReference type="PROSITE" id="PS50297">
    <property type="entry name" value="ANK_REP_REGION"/>
    <property type="match status" value="3"/>
</dbReference>
<dbReference type="PANTHER" id="PTHR24172">
    <property type="entry name" value="ANK_REP_REGION DOMAIN-CONTAINING PROTEIN"/>
    <property type="match status" value="1"/>
</dbReference>
<comment type="caution">
    <text evidence="3">The sequence shown here is derived from an EMBL/GenBank/DDBJ whole genome shotgun (WGS) entry which is preliminary data.</text>
</comment>
<dbReference type="EMBL" id="JAKKPZ010000033">
    <property type="protein sequence ID" value="KAI1708827.1"/>
    <property type="molecule type" value="Genomic_DNA"/>
</dbReference>
<dbReference type="InterPro" id="IPR049630">
    <property type="entry name" value="DYDC-like_DD"/>
</dbReference>
<dbReference type="Gene3D" id="1.25.40.20">
    <property type="entry name" value="Ankyrin repeat-containing domain"/>
    <property type="match status" value="3"/>
</dbReference>
<dbReference type="Gene3D" id="1.20.890.10">
    <property type="entry name" value="cAMP-dependent protein kinase regulatory subunit, dimerization-anchoring domain"/>
    <property type="match status" value="1"/>
</dbReference>
<feature type="region of interest" description="Disordered" evidence="2">
    <location>
        <begin position="676"/>
        <end position="709"/>
    </location>
</feature>
<name>A0AAD4R4D9_9BILA</name>
<dbReference type="Pfam" id="PF12796">
    <property type="entry name" value="Ank_2"/>
    <property type="match status" value="3"/>
</dbReference>
<dbReference type="SUPFAM" id="SSF48403">
    <property type="entry name" value="Ankyrin repeat"/>
    <property type="match status" value="2"/>
</dbReference>
<evidence type="ECO:0000313" key="4">
    <source>
        <dbReference type="Proteomes" id="UP001201812"/>
    </source>
</evidence>
<feature type="repeat" description="ANK" evidence="1">
    <location>
        <begin position="607"/>
        <end position="640"/>
    </location>
</feature>
<evidence type="ECO:0000256" key="2">
    <source>
        <dbReference type="SAM" id="MobiDB-lite"/>
    </source>
</evidence>
<feature type="repeat" description="ANK" evidence="1">
    <location>
        <begin position="188"/>
        <end position="209"/>
    </location>
</feature>
<dbReference type="InterPro" id="IPR007858">
    <property type="entry name" value="Dpy-30_motif"/>
</dbReference>
<feature type="compositionally biased region" description="Polar residues" evidence="2">
    <location>
        <begin position="690"/>
        <end position="699"/>
    </location>
</feature>
<dbReference type="Proteomes" id="UP001201812">
    <property type="component" value="Unassembled WGS sequence"/>
</dbReference>
<evidence type="ECO:0000256" key="1">
    <source>
        <dbReference type="PROSITE-ProRule" id="PRU00023"/>
    </source>
</evidence>
<accession>A0AAD4R4D9</accession>
<feature type="repeat" description="ANK" evidence="1">
    <location>
        <begin position="416"/>
        <end position="449"/>
    </location>
</feature>
<sequence length="777" mass="87715">MFRIELRVKHMLQDDDFGYMIGCDADCAYYPAHHRLIGDTLCYKPVSKRGYVFTVVARLVTLTIHALDSIHGVCWMDNAKDDKQQLSDFFDETLSVSKHCPDAPNDSQIERWLAVGDVQHLEQIVLDGRSHLLMDKSSMNLASTEFMEGISQYQAKIDAIHKAVEDGDVRRVKSLIDRPSLSTARDRNGMTPLHKALLYGQTNTVRYLLGKYPQCVNCTDHAGRTPLHYAAADPNGEHMIKVLQKSGGDAFIEDKLGHTPFYYRTHGKRLNIRTLKDNAVINQLISGQLNRPLLQDLEEDISDWIHTGNVGKLEELVLNGYADLLLGRTHSVDDPDAINFLEVLPQYQAKIQAIHKAIEQGNLRAVKLLTDRKKLALCRDGRGLAPLHKAIVFGQADIAKYLIRNYPQSVNAMDQNKRTPLHYAAALRDGGYLYKLMRKAGADPNIFDCNGRPAKYYLKYPGEINLERMRLDTKQALKQVLHNRVAPSYLETNIQQWLREGNLGKLDQLVLSGCGDLLLDKKTNNPDTSIFLQELPHLLKTIDSIHKCIKEADLEGMRNLMNSKRLALARNRHGCTPLHTAIIYEQTEIIRYIAANFPSVLSAPDYNKRTAMHYAAAARDGGHYLKILGKAGADPMAVDNEGRTPDYYRRNAVFDLKLLKERDDDIDALHENLLDDQPIGDEIDSPPSPESGSIYSSGLDSGRVHDDHDDLDRNKFERLLQEKLDMPTSDNGLYLARTVAPVLTKALAEVLLKRPANPIAFISDWLIHYNEEDVKHL</sequence>
<dbReference type="CDD" id="cd22966">
    <property type="entry name" value="DD_DYDC-like"/>
    <property type="match status" value="1"/>
</dbReference>
<dbReference type="AlphaFoldDB" id="A0AAD4R4D9"/>
<proteinExistence type="predicted"/>
<evidence type="ECO:0000313" key="3">
    <source>
        <dbReference type="EMBL" id="KAI1708827.1"/>
    </source>
</evidence>
<reference evidence="3" key="1">
    <citation type="submission" date="2022-01" db="EMBL/GenBank/DDBJ databases">
        <title>Genome Sequence Resource for Two Populations of Ditylenchus destructor, the Migratory Endoparasitic Phytonematode.</title>
        <authorList>
            <person name="Zhang H."/>
            <person name="Lin R."/>
            <person name="Xie B."/>
        </authorList>
    </citation>
    <scope>NUCLEOTIDE SEQUENCE</scope>
    <source>
        <strain evidence="3">BazhouSP</strain>
    </source>
</reference>
<dbReference type="InterPro" id="IPR036770">
    <property type="entry name" value="Ankyrin_rpt-contain_sf"/>
</dbReference>
<dbReference type="InterPro" id="IPR002110">
    <property type="entry name" value="Ankyrin_rpt"/>
</dbReference>
<gene>
    <name evidence="3" type="ORF">DdX_11581</name>
</gene>
<keyword evidence="1" id="KW-0040">ANK repeat</keyword>
<dbReference type="PANTHER" id="PTHR24172:SF4">
    <property type="entry name" value="ANK_REP_REGION DOMAIN-CONTAINING PROTEIN"/>
    <property type="match status" value="1"/>
</dbReference>
<feature type="repeat" description="ANK" evidence="1">
    <location>
        <begin position="222"/>
        <end position="255"/>
    </location>
</feature>
<keyword evidence="4" id="KW-1185">Reference proteome</keyword>
<dbReference type="Pfam" id="PF05186">
    <property type="entry name" value="Dpy-30"/>
    <property type="match status" value="1"/>
</dbReference>
<protein>
    <submittedName>
        <fullName evidence="3">Ankyrin repeats (3 copies) domain-containing protein</fullName>
    </submittedName>
</protein>
<organism evidence="3 4">
    <name type="scientific">Ditylenchus destructor</name>
    <dbReference type="NCBI Taxonomy" id="166010"/>
    <lineage>
        <taxon>Eukaryota</taxon>
        <taxon>Metazoa</taxon>
        <taxon>Ecdysozoa</taxon>
        <taxon>Nematoda</taxon>
        <taxon>Chromadorea</taxon>
        <taxon>Rhabditida</taxon>
        <taxon>Tylenchina</taxon>
        <taxon>Tylenchomorpha</taxon>
        <taxon>Sphaerularioidea</taxon>
        <taxon>Anguinidae</taxon>
        <taxon>Anguininae</taxon>
        <taxon>Ditylenchus</taxon>
    </lineage>
</organism>
<dbReference type="SMART" id="SM00248">
    <property type="entry name" value="ANK"/>
    <property type="match status" value="8"/>
</dbReference>
<dbReference type="PROSITE" id="PS50088">
    <property type="entry name" value="ANK_REPEAT"/>
    <property type="match status" value="4"/>
</dbReference>